<evidence type="ECO:0000313" key="3">
    <source>
        <dbReference type="Proteomes" id="UP000198935"/>
    </source>
</evidence>
<dbReference type="EMBL" id="FNPI01000005">
    <property type="protein sequence ID" value="SDZ02937.1"/>
    <property type="molecule type" value="Genomic_DNA"/>
</dbReference>
<name>A0A1H3PPF5_9BACI</name>
<reference evidence="3" key="1">
    <citation type="submission" date="2016-10" db="EMBL/GenBank/DDBJ databases">
        <authorList>
            <person name="Varghese N."/>
            <person name="Submissions S."/>
        </authorList>
    </citation>
    <scope>NUCLEOTIDE SEQUENCE [LARGE SCALE GENOMIC DNA]</scope>
    <source>
        <strain evidence="3">SP</strain>
    </source>
</reference>
<dbReference type="Proteomes" id="UP000198935">
    <property type="component" value="Unassembled WGS sequence"/>
</dbReference>
<keyword evidence="1" id="KW-0472">Membrane</keyword>
<accession>A0A1H3PPF5</accession>
<keyword evidence="3" id="KW-1185">Reference proteome</keyword>
<gene>
    <name evidence="2" type="ORF">SAMN05421736_105142</name>
</gene>
<dbReference type="OrthoDB" id="2991597at2"/>
<dbReference type="AlphaFoldDB" id="A0A1H3PPF5"/>
<proteinExistence type="predicted"/>
<protein>
    <submittedName>
        <fullName evidence="2">Uncharacterized protein</fullName>
    </submittedName>
</protein>
<keyword evidence="1" id="KW-1133">Transmembrane helix</keyword>
<sequence>MGNAAYYYDLCCKHKGKVVRICDIYGKEYVGKIAYVDRTYVWLEPTSYAPGYSYGWGWGYGGFFFPVALAAIGGFALGAAFFW</sequence>
<keyword evidence="1" id="KW-0812">Transmembrane</keyword>
<evidence type="ECO:0000313" key="2">
    <source>
        <dbReference type="EMBL" id="SDZ02937.1"/>
    </source>
</evidence>
<feature type="transmembrane region" description="Helical" evidence="1">
    <location>
        <begin position="63"/>
        <end position="82"/>
    </location>
</feature>
<dbReference type="STRING" id="1503961.SAMN05421736_105142"/>
<organism evidence="2 3">
    <name type="scientific">Evansella caseinilytica</name>
    <dbReference type="NCBI Taxonomy" id="1503961"/>
    <lineage>
        <taxon>Bacteria</taxon>
        <taxon>Bacillati</taxon>
        <taxon>Bacillota</taxon>
        <taxon>Bacilli</taxon>
        <taxon>Bacillales</taxon>
        <taxon>Bacillaceae</taxon>
        <taxon>Evansella</taxon>
    </lineage>
</organism>
<evidence type="ECO:0000256" key="1">
    <source>
        <dbReference type="SAM" id="Phobius"/>
    </source>
</evidence>